<evidence type="ECO:0000313" key="11">
    <source>
        <dbReference type="EMBL" id="RSN68405.1"/>
    </source>
</evidence>
<dbReference type="GO" id="GO:0005524">
    <property type="term" value="F:ATP binding"/>
    <property type="evidence" value="ECO:0007669"/>
    <property type="project" value="UniProtKB-KW"/>
</dbReference>
<dbReference type="Pfam" id="PF00005">
    <property type="entry name" value="ABC_tran"/>
    <property type="match status" value="1"/>
</dbReference>
<evidence type="ECO:0000256" key="8">
    <source>
        <dbReference type="ARBA" id="ARBA00023136"/>
    </source>
</evidence>
<keyword evidence="6 11" id="KW-0067">ATP-binding</keyword>
<evidence type="ECO:0000256" key="7">
    <source>
        <dbReference type="ARBA" id="ARBA00022967"/>
    </source>
</evidence>
<keyword evidence="3" id="KW-0813">Transport</keyword>
<protein>
    <submittedName>
        <fullName evidence="11">ABC transporter ATP-binding protein</fullName>
    </submittedName>
</protein>
<evidence type="ECO:0000256" key="3">
    <source>
        <dbReference type="ARBA" id="ARBA00022448"/>
    </source>
</evidence>
<organism evidence="11 12">
    <name type="scientific">Candidatus Korarchaeum cryptofilum</name>
    <dbReference type="NCBI Taxonomy" id="498846"/>
    <lineage>
        <taxon>Archaea</taxon>
        <taxon>Thermoproteota</taxon>
        <taxon>Candidatus Korarchaeia</taxon>
        <taxon>Candidatus Korarchaeales</taxon>
        <taxon>Candidatus Korarchaeaceae</taxon>
        <taxon>Candidatus Korarchaeum</taxon>
    </lineage>
</organism>
<keyword evidence="7" id="KW-1278">Translocase</keyword>
<dbReference type="GO" id="GO:0043190">
    <property type="term" value="C:ATP-binding cassette (ABC) transporter complex"/>
    <property type="evidence" value="ECO:0007669"/>
    <property type="project" value="TreeGrafter"/>
</dbReference>
<evidence type="ECO:0000256" key="1">
    <source>
        <dbReference type="ARBA" id="ARBA00004236"/>
    </source>
</evidence>
<dbReference type="PROSITE" id="PS00211">
    <property type="entry name" value="ABC_TRANSPORTER_1"/>
    <property type="match status" value="1"/>
</dbReference>
<evidence type="ECO:0000256" key="6">
    <source>
        <dbReference type="ARBA" id="ARBA00022840"/>
    </source>
</evidence>
<dbReference type="PANTHER" id="PTHR43553">
    <property type="entry name" value="HEAVY METAL TRANSPORTER"/>
    <property type="match status" value="1"/>
</dbReference>
<dbReference type="InterPro" id="IPR050095">
    <property type="entry name" value="ECF_ABC_transporter_ATP-bd"/>
</dbReference>
<dbReference type="SMART" id="SM00382">
    <property type="entry name" value="AAA"/>
    <property type="match status" value="1"/>
</dbReference>
<dbReference type="AlphaFoldDB" id="A0A429G3T9"/>
<evidence type="ECO:0000256" key="4">
    <source>
        <dbReference type="ARBA" id="ARBA00022475"/>
    </source>
</evidence>
<gene>
    <name evidence="11" type="ORF">D9Q81_05985</name>
</gene>
<evidence type="ECO:0000313" key="12">
    <source>
        <dbReference type="Proteomes" id="UP000278149"/>
    </source>
</evidence>
<keyword evidence="8" id="KW-0472">Membrane</keyword>
<keyword evidence="4" id="KW-1003">Cell membrane</keyword>
<feature type="domain" description="ABC transporter" evidence="10">
    <location>
        <begin position="7"/>
        <end position="246"/>
    </location>
</feature>
<comment type="subcellular location">
    <subcellularLocation>
        <location evidence="1">Cell membrane</location>
    </subcellularLocation>
</comment>
<comment type="function">
    <text evidence="9">Probably part of an ABC transporter complex. Responsible for energy coupling to the transport system.</text>
</comment>
<dbReference type="GO" id="GO:0042626">
    <property type="term" value="F:ATPase-coupled transmembrane transporter activity"/>
    <property type="evidence" value="ECO:0007669"/>
    <property type="project" value="TreeGrafter"/>
</dbReference>
<dbReference type="OMA" id="YPITMSG"/>
<dbReference type="GeneID" id="6094658"/>
<dbReference type="InterPro" id="IPR015856">
    <property type="entry name" value="ABC_transpr_CbiO/EcfA_su"/>
</dbReference>
<dbReference type="RefSeq" id="WP_012310024.1">
    <property type="nucleotide sequence ID" value="NZ_RCOR01000030.1"/>
</dbReference>
<dbReference type="CDD" id="cd03225">
    <property type="entry name" value="ABC_cobalt_CbiO_domain1"/>
    <property type="match status" value="1"/>
</dbReference>
<dbReference type="SUPFAM" id="SSF52540">
    <property type="entry name" value="P-loop containing nucleoside triphosphate hydrolases"/>
    <property type="match status" value="1"/>
</dbReference>
<reference evidence="11 12" key="1">
    <citation type="submission" date="2018-10" db="EMBL/GenBank/DDBJ databases">
        <title>Co-occurring genomic capacity for anaerobic methane metabolism and dissimilatory sulfite reduction discovered in the Korarchaeota.</title>
        <authorList>
            <person name="Mckay L.J."/>
            <person name="Dlakic M."/>
            <person name="Fields M.W."/>
            <person name="Delmont T.O."/>
            <person name="Eren A.M."/>
            <person name="Jay Z.J."/>
            <person name="Klingelsmith K.B."/>
            <person name="Rusch D.B."/>
            <person name="Inskeep W.P."/>
        </authorList>
    </citation>
    <scope>NUCLEOTIDE SEQUENCE [LARGE SCALE GENOMIC DNA]</scope>
    <source>
        <strain evidence="11 12">WS</strain>
    </source>
</reference>
<evidence type="ECO:0000256" key="9">
    <source>
        <dbReference type="ARBA" id="ARBA00025157"/>
    </source>
</evidence>
<dbReference type="FunFam" id="3.40.50.300:FF:000224">
    <property type="entry name" value="Energy-coupling factor transporter ATP-binding protein EcfA"/>
    <property type="match status" value="1"/>
</dbReference>
<dbReference type="GO" id="GO:0016887">
    <property type="term" value="F:ATP hydrolysis activity"/>
    <property type="evidence" value="ECO:0007669"/>
    <property type="project" value="InterPro"/>
</dbReference>
<evidence type="ECO:0000259" key="10">
    <source>
        <dbReference type="PROSITE" id="PS50893"/>
    </source>
</evidence>
<dbReference type="PROSITE" id="PS50893">
    <property type="entry name" value="ABC_TRANSPORTER_2"/>
    <property type="match status" value="1"/>
</dbReference>
<sequence>MHVGTLIKFEGVSFRYEGSESYAIRDVNLEIRRGDFLLIAGMSGSGKSTLLRMMNGLIPHFYRGEMAGRVLVDGVDTREASVAQLARKVGLVFQNPDNQIVTLRVDREVAFGLENLGMSREEMVKRVNYALSKLKIEHLERRSTYELSGGEKQLVAIASIVAMKPDILVLDEPTSELDPFGAARIVRILKELNREGITIIVAEHRLDLFAPSSNRLLVVHEGRIKFDGDPREILYDDPHSLGVKPPGVVKFAKNYGVKGRPLTVGELIRAAAR</sequence>
<evidence type="ECO:0000256" key="2">
    <source>
        <dbReference type="ARBA" id="ARBA00005417"/>
    </source>
</evidence>
<dbReference type="PANTHER" id="PTHR43553:SF25">
    <property type="entry name" value="ABC-TYPE COBALT TRANSPORT SYSTEM, ATPASE COMPONENT"/>
    <property type="match status" value="1"/>
</dbReference>
<dbReference type="Gene3D" id="3.40.50.300">
    <property type="entry name" value="P-loop containing nucleotide triphosphate hydrolases"/>
    <property type="match status" value="1"/>
</dbReference>
<dbReference type="Proteomes" id="UP000278149">
    <property type="component" value="Unassembled WGS sequence"/>
</dbReference>
<evidence type="ECO:0000256" key="5">
    <source>
        <dbReference type="ARBA" id="ARBA00022741"/>
    </source>
</evidence>
<accession>A0A429G3T9</accession>
<dbReference type="InterPro" id="IPR027417">
    <property type="entry name" value="P-loop_NTPase"/>
</dbReference>
<dbReference type="InterPro" id="IPR003593">
    <property type="entry name" value="AAA+_ATPase"/>
</dbReference>
<dbReference type="InterPro" id="IPR017871">
    <property type="entry name" value="ABC_transporter-like_CS"/>
</dbReference>
<proteinExistence type="inferred from homology"/>
<comment type="caution">
    <text evidence="11">The sequence shown here is derived from an EMBL/GenBank/DDBJ whole genome shotgun (WGS) entry which is preliminary data.</text>
</comment>
<comment type="similarity">
    <text evidence="2">Belongs to the ABC transporter superfamily.</text>
</comment>
<dbReference type="InterPro" id="IPR003439">
    <property type="entry name" value="ABC_transporter-like_ATP-bd"/>
</dbReference>
<dbReference type="EMBL" id="RCOR01000030">
    <property type="protein sequence ID" value="RSN68405.1"/>
    <property type="molecule type" value="Genomic_DNA"/>
</dbReference>
<keyword evidence="5" id="KW-0547">Nucleotide-binding</keyword>
<name>A0A429G3T9_9CREN</name>